<dbReference type="EMBL" id="UYRR01023116">
    <property type="protein sequence ID" value="VDK32223.1"/>
    <property type="molecule type" value="Genomic_DNA"/>
</dbReference>
<accession>A0A0M3JM51</accession>
<gene>
    <name evidence="1" type="ORF">ASIM_LOCUS8475</name>
</gene>
<name>A0A0M3JM51_ANISI</name>
<keyword evidence="2" id="KW-1185">Reference proteome</keyword>
<organism evidence="3">
    <name type="scientific">Anisakis simplex</name>
    <name type="common">Herring worm</name>
    <dbReference type="NCBI Taxonomy" id="6269"/>
    <lineage>
        <taxon>Eukaryota</taxon>
        <taxon>Metazoa</taxon>
        <taxon>Ecdysozoa</taxon>
        <taxon>Nematoda</taxon>
        <taxon>Chromadorea</taxon>
        <taxon>Rhabditida</taxon>
        <taxon>Spirurina</taxon>
        <taxon>Ascaridomorpha</taxon>
        <taxon>Ascaridoidea</taxon>
        <taxon>Anisakidae</taxon>
        <taxon>Anisakis</taxon>
        <taxon>Anisakis simplex complex</taxon>
    </lineage>
</organism>
<dbReference type="WBParaSite" id="ASIM_0000873301-mRNA-1">
    <property type="protein sequence ID" value="ASIM_0000873301-mRNA-1"/>
    <property type="gene ID" value="ASIM_0000873301"/>
</dbReference>
<evidence type="ECO:0000313" key="2">
    <source>
        <dbReference type="Proteomes" id="UP000267096"/>
    </source>
</evidence>
<proteinExistence type="predicted"/>
<dbReference type="Proteomes" id="UP000267096">
    <property type="component" value="Unassembled WGS sequence"/>
</dbReference>
<evidence type="ECO:0000313" key="3">
    <source>
        <dbReference type="WBParaSite" id="ASIM_0000873301-mRNA-1"/>
    </source>
</evidence>
<evidence type="ECO:0000313" key="1">
    <source>
        <dbReference type="EMBL" id="VDK32223.1"/>
    </source>
</evidence>
<reference evidence="3" key="1">
    <citation type="submission" date="2017-02" db="UniProtKB">
        <authorList>
            <consortium name="WormBaseParasite"/>
        </authorList>
    </citation>
    <scope>IDENTIFICATION</scope>
</reference>
<protein>
    <submittedName>
        <fullName evidence="3">DUF4313 domain-containing protein</fullName>
    </submittedName>
</protein>
<reference evidence="1 2" key="2">
    <citation type="submission" date="2018-11" db="EMBL/GenBank/DDBJ databases">
        <authorList>
            <consortium name="Pathogen Informatics"/>
        </authorList>
    </citation>
    <scope>NUCLEOTIDE SEQUENCE [LARGE SCALE GENOMIC DNA]</scope>
</reference>
<dbReference type="AlphaFoldDB" id="A0A0M3JM51"/>
<dbReference type="OrthoDB" id="5868348at2759"/>
<sequence>MVLEASKITLKKADGTMVRPYIPETIEKNFDLAFLTIPLPSDMKIEKDEVWTLEINYTGFIFGHPSKGVYTNTNFYEFNGKMAYVLCYFLGNTSSLRVVREFYTARSTD</sequence>